<evidence type="ECO:0000313" key="1">
    <source>
        <dbReference type="EMBL" id="WMV58036.1"/>
    </source>
</evidence>
<organism evidence="1 2">
    <name type="scientific">Solanum verrucosum</name>
    <dbReference type="NCBI Taxonomy" id="315347"/>
    <lineage>
        <taxon>Eukaryota</taxon>
        <taxon>Viridiplantae</taxon>
        <taxon>Streptophyta</taxon>
        <taxon>Embryophyta</taxon>
        <taxon>Tracheophyta</taxon>
        <taxon>Spermatophyta</taxon>
        <taxon>Magnoliopsida</taxon>
        <taxon>eudicotyledons</taxon>
        <taxon>Gunneridae</taxon>
        <taxon>Pentapetalae</taxon>
        <taxon>asterids</taxon>
        <taxon>lamiids</taxon>
        <taxon>Solanales</taxon>
        <taxon>Solanaceae</taxon>
        <taxon>Solanoideae</taxon>
        <taxon>Solaneae</taxon>
        <taxon>Solanum</taxon>
    </lineage>
</organism>
<name>A0AAF1A044_SOLVR</name>
<protein>
    <submittedName>
        <fullName evidence="1">Uncharacterized protein</fullName>
    </submittedName>
</protein>
<evidence type="ECO:0000313" key="2">
    <source>
        <dbReference type="Proteomes" id="UP001234989"/>
    </source>
</evidence>
<dbReference type="Proteomes" id="UP001234989">
    <property type="component" value="Chromosome 12"/>
</dbReference>
<accession>A0AAF1A044</accession>
<reference evidence="1" key="1">
    <citation type="submission" date="2023-08" db="EMBL/GenBank/DDBJ databases">
        <title>A de novo genome assembly of Solanum verrucosum Schlechtendal, a Mexican diploid species geographically isolated from the other diploid A-genome species in potato relatives.</title>
        <authorList>
            <person name="Hosaka K."/>
        </authorList>
    </citation>
    <scope>NUCLEOTIDE SEQUENCE</scope>
    <source>
        <tissue evidence="1">Young leaves</tissue>
    </source>
</reference>
<dbReference type="AlphaFoldDB" id="A0AAF1A044"/>
<dbReference type="EMBL" id="CP133623">
    <property type="protein sequence ID" value="WMV58036.1"/>
    <property type="molecule type" value="Genomic_DNA"/>
</dbReference>
<keyword evidence="2" id="KW-1185">Reference proteome</keyword>
<gene>
    <name evidence="1" type="ORF">MTR67_051421</name>
</gene>
<sequence length="101" mass="11394">MEIGNSHLLGVQLESIFFVSGSRKIGVLHGAHFVTSQTLINFYFWKLVKRELCGNGFQHISTLKQVLPLKCGCTSMYISHLNQSMHKKYLGYAHGLNPDEV</sequence>
<proteinExistence type="predicted"/>